<evidence type="ECO:0000256" key="2">
    <source>
        <dbReference type="ARBA" id="ARBA00023004"/>
    </source>
</evidence>
<dbReference type="Gene3D" id="3.40.50.1400">
    <property type="match status" value="2"/>
</dbReference>
<evidence type="ECO:0000313" key="9">
    <source>
        <dbReference type="EMBL" id="SUB77036.1"/>
    </source>
</evidence>
<feature type="binding site" evidence="7">
    <location>
        <position position="322"/>
    </location>
    <ligand>
        <name>Fe(2+)</name>
        <dbReference type="ChEBI" id="CHEBI:29033"/>
    </ligand>
</feature>
<keyword evidence="4 7" id="KW-0456">Lyase</keyword>
<evidence type="ECO:0000256" key="7">
    <source>
        <dbReference type="HAMAP-Rule" id="MF_00323"/>
    </source>
</evidence>
<comment type="subcellular location">
    <subcellularLocation>
        <location evidence="7">Cytoplasm</location>
    </subcellularLocation>
</comment>
<evidence type="ECO:0000256" key="6">
    <source>
        <dbReference type="ARBA" id="ARBA00024536"/>
    </source>
</evidence>
<dbReference type="Proteomes" id="UP000254263">
    <property type="component" value="Unassembled WGS sequence"/>
</dbReference>
<feature type="binding site" evidence="7">
    <location>
        <position position="219"/>
    </location>
    <ligand>
        <name>Fe(2+)</name>
        <dbReference type="ChEBI" id="CHEBI:29033"/>
    </ligand>
</feature>
<gene>
    <name evidence="7 9" type="primary">hemH</name>
    <name evidence="9" type="ORF">NCTC13100_00150</name>
</gene>
<comment type="catalytic activity">
    <reaction evidence="6">
        <text>Fe-coproporphyrin III + 2 H(+) = coproporphyrin III + Fe(2+)</text>
        <dbReference type="Rhea" id="RHEA:49572"/>
        <dbReference type="ChEBI" id="CHEBI:15378"/>
        <dbReference type="ChEBI" id="CHEBI:29033"/>
        <dbReference type="ChEBI" id="CHEBI:68438"/>
        <dbReference type="ChEBI" id="CHEBI:131725"/>
        <dbReference type="EC" id="4.99.1.9"/>
    </reaction>
    <physiologicalReaction direction="right-to-left" evidence="6">
        <dbReference type="Rhea" id="RHEA:49574"/>
    </physiologicalReaction>
</comment>
<dbReference type="PANTHER" id="PTHR11108">
    <property type="entry name" value="FERROCHELATASE"/>
    <property type="match status" value="1"/>
</dbReference>
<dbReference type="GO" id="GO:0004325">
    <property type="term" value="F:ferrochelatase activity"/>
    <property type="evidence" value="ECO:0007669"/>
    <property type="project" value="UniProtKB-UniRule"/>
</dbReference>
<dbReference type="InterPro" id="IPR001015">
    <property type="entry name" value="Ferrochelatase"/>
</dbReference>
<evidence type="ECO:0000256" key="3">
    <source>
        <dbReference type="ARBA" id="ARBA00023133"/>
    </source>
</evidence>
<evidence type="ECO:0000256" key="5">
    <source>
        <dbReference type="ARBA" id="ARBA00023244"/>
    </source>
</evidence>
<sequence>MLFPSVEVCTSEYVHRSFMDSMEIDKKPKPVFVVMNLGSPDSASVEDVRRYLTEFLMDGRVISIPRPFRWLLVHGYITRFRTPRSAKKYIRIWNHEKQSFPLITHAEQLAHKLSLRTGAPAYSAMRYGQPSVKVVLKRILDEQPEQSPVVLLPLYPHYAQSSYETAVEHFRRQARKSGLTHRLHVLPPYYNDSGYIASLAASIRPYLSEPFDKLVLSYHGIPLRHLAPACRLYNGNDACHGLCAEDPVCCSTCYRFHCFRTTELVAVSLGLDLNRVEMCFQSRMGHVEWLKPYFSERMKELPAEGAKRIVVAAPGFTADCLETLEEIQEEGQSVFMQSGGHSFTYVPCLNDSDTFVSCLASLGNALVESEG</sequence>
<evidence type="ECO:0000313" key="10">
    <source>
        <dbReference type="Proteomes" id="UP000254263"/>
    </source>
</evidence>
<dbReference type="EMBL" id="UGTI01000001">
    <property type="protein sequence ID" value="SUB77036.1"/>
    <property type="molecule type" value="Genomic_DNA"/>
</dbReference>
<keyword evidence="7" id="KW-0963">Cytoplasm</keyword>
<keyword evidence="7" id="KW-0479">Metal-binding</keyword>
<dbReference type="GO" id="GO:0006783">
    <property type="term" value="P:heme biosynthetic process"/>
    <property type="evidence" value="ECO:0007669"/>
    <property type="project" value="UniProtKB-UniRule"/>
</dbReference>
<keyword evidence="2 7" id="KW-0408">Iron</keyword>
<dbReference type="CDD" id="cd00419">
    <property type="entry name" value="Ferrochelatase_C"/>
    <property type="match status" value="1"/>
</dbReference>
<name>A0A379DF91_9PORP</name>
<dbReference type="Pfam" id="PF00762">
    <property type="entry name" value="Ferrochelatase"/>
    <property type="match status" value="1"/>
</dbReference>
<organism evidence="9 10">
    <name type="scientific">Porphyromonas macacae</name>
    <dbReference type="NCBI Taxonomy" id="28115"/>
    <lineage>
        <taxon>Bacteria</taxon>
        <taxon>Pseudomonadati</taxon>
        <taxon>Bacteroidota</taxon>
        <taxon>Bacteroidia</taxon>
        <taxon>Bacteroidales</taxon>
        <taxon>Porphyromonadaceae</taxon>
        <taxon>Porphyromonas</taxon>
    </lineage>
</organism>
<dbReference type="InterPro" id="IPR033644">
    <property type="entry name" value="Ferrochelatase_C"/>
</dbReference>
<dbReference type="CDD" id="cd03411">
    <property type="entry name" value="Ferrochelatase_N"/>
    <property type="match status" value="1"/>
</dbReference>
<dbReference type="HAMAP" id="MF_00323">
    <property type="entry name" value="Ferrochelatase"/>
    <property type="match status" value="1"/>
</dbReference>
<keyword evidence="5 7" id="KW-0627">Porphyrin biosynthesis</keyword>
<dbReference type="GO" id="GO:0046872">
    <property type="term" value="F:metal ion binding"/>
    <property type="evidence" value="ECO:0007669"/>
    <property type="project" value="UniProtKB-KW"/>
</dbReference>
<dbReference type="SUPFAM" id="SSF53800">
    <property type="entry name" value="Chelatase"/>
    <property type="match status" value="1"/>
</dbReference>
<comment type="catalytic activity">
    <reaction evidence="7">
        <text>heme b + 2 H(+) = protoporphyrin IX + Fe(2+)</text>
        <dbReference type="Rhea" id="RHEA:22584"/>
        <dbReference type="ChEBI" id="CHEBI:15378"/>
        <dbReference type="ChEBI" id="CHEBI:29033"/>
        <dbReference type="ChEBI" id="CHEBI:57306"/>
        <dbReference type="ChEBI" id="CHEBI:60344"/>
        <dbReference type="EC" id="4.98.1.1"/>
    </reaction>
</comment>
<reference evidence="9 10" key="1">
    <citation type="submission" date="2018-06" db="EMBL/GenBank/DDBJ databases">
        <authorList>
            <consortium name="Pathogen Informatics"/>
            <person name="Doyle S."/>
        </authorList>
    </citation>
    <scope>NUCLEOTIDE SEQUENCE [LARGE SCALE GENOMIC DNA]</scope>
    <source>
        <strain evidence="9 10">NCTC13100</strain>
    </source>
</reference>
<evidence type="ECO:0000256" key="1">
    <source>
        <dbReference type="ARBA" id="ARBA00007718"/>
    </source>
</evidence>
<comment type="pathway">
    <text evidence="7">Porphyrin-containing compound metabolism; protoheme biosynthesis; protoheme from protoporphyrin-IX: step 1/1.</text>
</comment>
<keyword evidence="3 7" id="KW-0350">Heme biosynthesis</keyword>
<dbReference type="GO" id="GO:0005737">
    <property type="term" value="C:cytoplasm"/>
    <property type="evidence" value="ECO:0007669"/>
    <property type="project" value="UniProtKB-SubCell"/>
</dbReference>
<comment type="similarity">
    <text evidence="1 7 8">Belongs to the ferrochelatase family.</text>
</comment>
<proteinExistence type="inferred from homology"/>
<dbReference type="AlphaFoldDB" id="A0A379DF91"/>
<dbReference type="EC" id="4.98.1.1" evidence="7"/>
<accession>A0A379DF91</accession>
<dbReference type="InterPro" id="IPR033659">
    <property type="entry name" value="Ferrochelatase_N"/>
</dbReference>
<evidence type="ECO:0000256" key="4">
    <source>
        <dbReference type="ARBA" id="ARBA00023239"/>
    </source>
</evidence>
<dbReference type="UniPathway" id="UPA00252">
    <property type="reaction ID" value="UER00325"/>
</dbReference>
<comment type="function">
    <text evidence="7">Catalyzes the ferrous insertion into protoporphyrin IX.</text>
</comment>
<evidence type="ECO:0000256" key="8">
    <source>
        <dbReference type="RuleBase" id="RU004185"/>
    </source>
</evidence>
<dbReference type="PANTHER" id="PTHR11108:SF1">
    <property type="entry name" value="FERROCHELATASE, MITOCHONDRIAL"/>
    <property type="match status" value="1"/>
</dbReference>
<protein>
    <recommendedName>
        <fullName evidence="7">Ferrochelatase</fullName>
        <ecNumber evidence="7">4.98.1.1</ecNumber>
    </recommendedName>
    <alternativeName>
        <fullName evidence="7">Heme synthase</fullName>
    </alternativeName>
    <alternativeName>
        <fullName evidence="7">Protoheme ferro-lyase</fullName>
    </alternativeName>
</protein>